<name>A0AAV2VML0_9VIBR</name>
<evidence type="ECO:0000256" key="5">
    <source>
        <dbReference type="ARBA" id="ARBA00022729"/>
    </source>
</evidence>
<dbReference type="SUPFAM" id="SSF54523">
    <property type="entry name" value="Pili subunits"/>
    <property type="match status" value="1"/>
</dbReference>
<evidence type="ECO:0000256" key="7">
    <source>
        <dbReference type="ARBA" id="ARBA00023237"/>
    </source>
</evidence>
<keyword evidence="7" id="KW-0998">Cell outer membrane</keyword>
<dbReference type="Gene3D" id="3.30.1300.30">
    <property type="entry name" value="GSPII I/J protein-like"/>
    <property type="match status" value="1"/>
</dbReference>
<comment type="subcellular location">
    <subcellularLocation>
        <location evidence="2">Cell outer membrane</location>
    </subcellularLocation>
    <subcellularLocation>
        <location evidence="1">Cell surface</location>
    </subcellularLocation>
</comment>
<protein>
    <recommendedName>
        <fullName evidence="10">Trimeric autotransporter adhesin YadA-like C-terminal membrane anchor domain-containing protein</fullName>
    </recommendedName>
</protein>
<reference evidence="11 12" key="1">
    <citation type="journal article" date="2013" name="ISME J.">
        <title>Comparative genomics of pathogenic lineages of Vibrio nigripulchritudo identifies virulence-associated traits.</title>
        <authorList>
            <person name="Goudenege D."/>
            <person name="Labreuche Y."/>
            <person name="Krin E."/>
            <person name="Ansquer D."/>
            <person name="Mangenot S."/>
            <person name="Calteau A."/>
            <person name="Medigue C."/>
            <person name="Mazel D."/>
            <person name="Polz M.F."/>
            <person name="Le Roux F."/>
        </authorList>
    </citation>
    <scope>NUCLEOTIDE SEQUENCE [LARGE SCALE GENOMIC DNA]</scope>
    <source>
        <strain evidence="11 12">SOn1</strain>
    </source>
</reference>
<dbReference type="InterPro" id="IPR045584">
    <property type="entry name" value="Pilin-like"/>
</dbReference>
<accession>A0AAV2VML0</accession>
<feature type="signal peptide" evidence="9">
    <location>
        <begin position="1"/>
        <end position="20"/>
    </location>
</feature>
<evidence type="ECO:0000259" key="10">
    <source>
        <dbReference type="Pfam" id="PF03895"/>
    </source>
</evidence>
<dbReference type="GO" id="GO:0009279">
    <property type="term" value="C:cell outer membrane"/>
    <property type="evidence" value="ECO:0007669"/>
    <property type="project" value="UniProtKB-SubCell"/>
</dbReference>
<evidence type="ECO:0000313" key="11">
    <source>
        <dbReference type="EMBL" id="CCO45721.1"/>
    </source>
</evidence>
<feature type="region of interest" description="Disordered" evidence="8">
    <location>
        <begin position="34"/>
        <end position="119"/>
    </location>
</feature>
<evidence type="ECO:0000256" key="8">
    <source>
        <dbReference type="SAM" id="MobiDB-lite"/>
    </source>
</evidence>
<dbReference type="GO" id="GO:0009986">
    <property type="term" value="C:cell surface"/>
    <property type="evidence" value="ECO:0007669"/>
    <property type="project" value="UniProtKB-SubCell"/>
</dbReference>
<evidence type="ECO:0000256" key="3">
    <source>
        <dbReference type="ARBA" id="ARBA00022452"/>
    </source>
</evidence>
<keyword evidence="6" id="KW-0472">Membrane</keyword>
<evidence type="ECO:0000256" key="4">
    <source>
        <dbReference type="ARBA" id="ARBA00022692"/>
    </source>
</evidence>
<organism evidence="11 12">
    <name type="scientific">Vibrio nigripulchritudo SOn1</name>
    <dbReference type="NCBI Taxonomy" id="1238450"/>
    <lineage>
        <taxon>Bacteria</taxon>
        <taxon>Pseudomonadati</taxon>
        <taxon>Pseudomonadota</taxon>
        <taxon>Gammaproteobacteria</taxon>
        <taxon>Vibrionales</taxon>
        <taxon>Vibrionaceae</taxon>
        <taxon>Vibrio</taxon>
    </lineage>
</organism>
<keyword evidence="5 9" id="KW-0732">Signal</keyword>
<feature type="chain" id="PRO_5043607027" description="Trimeric autotransporter adhesin YadA-like C-terminal membrane anchor domain-containing protein" evidence="9">
    <location>
        <begin position="21"/>
        <end position="228"/>
    </location>
</feature>
<evidence type="ECO:0000256" key="9">
    <source>
        <dbReference type="SAM" id="SignalP"/>
    </source>
</evidence>
<dbReference type="RefSeq" id="WP_022591017.1">
    <property type="nucleotide sequence ID" value="NZ_LK391965.1"/>
</dbReference>
<keyword evidence="3" id="KW-1134">Transmembrane beta strand</keyword>
<keyword evidence="4" id="KW-0812">Transmembrane</keyword>
<dbReference type="InterPro" id="IPR005594">
    <property type="entry name" value="YadA_C"/>
</dbReference>
<sequence>MKKTILTITISALFPAVAFASPSHLPEVDLPNNGIELPVDRPQPADPDFGIQVPVHLPGHEPSLPEVDNTPERPHPDTSPDRPEPADPDFGVAVPEQPPIDNSPERPQPDFGDTPDWGVPAIGVGDLEVAFNELAQEMNERFDEQSEQIHGIRAGLHAVTNARPFVTTGEFAMGAGVGFSGSKEAVALGGAYGLSDRVSISGTFHYESAGKHSSSEVAGGVGVQFKFN</sequence>
<gene>
    <name evidence="11" type="ORF">VIBNISOn1_1550015</name>
</gene>
<dbReference type="AlphaFoldDB" id="A0AAV2VML0"/>
<proteinExistence type="predicted"/>
<evidence type="ECO:0000256" key="2">
    <source>
        <dbReference type="ARBA" id="ARBA00004442"/>
    </source>
</evidence>
<comment type="caution">
    <text evidence="11">The sequence shown here is derived from an EMBL/GenBank/DDBJ whole genome shotgun (WGS) entry which is preliminary data.</text>
</comment>
<evidence type="ECO:0000256" key="6">
    <source>
        <dbReference type="ARBA" id="ARBA00023136"/>
    </source>
</evidence>
<evidence type="ECO:0000256" key="1">
    <source>
        <dbReference type="ARBA" id="ARBA00004241"/>
    </source>
</evidence>
<dbReference type="Proteomes" id="UP000018211">
    <property type="component" value="Unassembled WGS sequence"/>
</dbReference>
<feature type="domain" description="Trimeric autotransporter adhesin YadA-like C-terminal membrane anchor" evidence="10">
    <location>
        <begin position="168"/>
        <end position="227"/>
    </location>
</feature>
<evidence type="ECO:0000313" key="12">
    <source>
        <dbReference type="Proteomes" id="UP000018211"/>
    </source>
</evidence>
<dbReference type="Pfam" id="PF03895">
    <property type="entry name" value="YadA_anchor"/>
    <property type="match status" value="1"/>
</dbReference>
<feature type="compositionally biased region" description="Basic and acidic residues" evidence="8">
    <location>
        <begin position="70"/>
        <end position="85"/>
    </location>
</feature>
<dbReference type="EMBL" id="CAOF01000063">
    <property type="protein sequence ID" value="CCO45721.1"/>
    <property type="molecule type" value="Genomic_DNA"/>
</dbReference>